<dbReference type="AlphaFoldDB" id="A0AAE1UL87"/>
<sequence>MVGETLNEDMDENDRRELPKHRRCAAQCAWLEPAAKAHAMWNCQNSRPLAANLIKEAVGKKLQTPGLMHWNSYYDSCAGLFEVLEEPEKKDELNVVLSAFYEGDKDMLAQYCKIMKPVAICLDILQSGDNAYMDILLPNLKLMKVQVAASSLED</sequence>
<evidence type="ECO:0000313" key="2">
    <source>
        <dbReference type="Proteomes" id="UP001292094"/>
    </source>
</evidence>
<reference evidence="1" key="1">
    <citation type="submission" date="2023-11" db="EMBL/GenBank/DDBJ databases">
        <title>Genome assemblies of two species of porcelain crab, Petrolisthes cinctipes and Petrolisthes manimaculis (Anomura: Porcellanidae).</title>
        <authorList>
            <person name="Angst P."/>
        </authorList>
    </citation>
    <scope>NUCLEOTIDE SEQUENCE</scope>
    <source>
        <strain evidence="1">PB745_02</strain>
        <tissue evidence="1">Gill</tissue>
    </source>
</reference>
<organism evidence="1 2">
    <name type="scientific">Petrolisthes manimaculis</name>
    <dbReference type="NCBI Taxonomy" id="1843537"/>
    <lineage>
        <taxon>Eukaryota</taxon>
        <taxon>Metazoa</taxon>
        <taxon>Ecdysozoa</taxon>
        <taxon>Arthropoda</taxon>
        <taxon>Crustacea</taxon>
        <taxon>Multicrustacea</taxon>
        <taxon>Malacostraca</taxon>
        <taxon>Eumalacostraca</taxon>
        <taxon>Eucarida</taxon>
        <taxon>Decapoda</taxon>
        <taxon>Pleocyemata</taxon>
        <taxon>Anomura</taxon>
        <taxon>Galatheoidea</taxon>
        <taxon>Porcellanidae</taxon>
        <taxon>Petrolisthes</taxon>
    </lineage>
</organism>
<dbReference type="Proteomes" id="UP001292094">
    <property type="component" value="Unassembled WGS sequence"/>
</dbReference>
<comment type="caution">
    <text evidence="1">The sequence shown here is derived from an EMBL/GenBank/DDBJ whole genome shotgun (WGS) entry which is preliminary data.</text>
</comment>
<accession>A0AAE1UL87</accession>
<evidence type="ECO:0000313" key="1">
    <source>
        <dbReference type="EMBL" id="KAK4322955.1"/>
    </source>
</evidence>
<protein>
    <submittedName>
        <fullName evidence="1">Uncharacterized protein</fullName>
    </submittedName>
</protein>
<keyword evidence="2" id="KW-1185">Reference proteome</keyword>
<dbReference type="EMBL" id="JAWZYT010000484">
    <property type="protein sequence ID" value="KAK4322955.1"/>
    <property type="molecule type" value="Genomic_DNA"/>
</dbReference>
<proteinExistence type="predicted"/>
<name>A0AAE1UL87_9EUCA</name>
<gene>
    <name evidence="1" type="ORF">Pmani_006306</name>
</gene>